<dbReference type="Pfam" id="PF00270">
    <property type="entry name" value="DEAD"/>
    <property type="match status" value="1"/>
</dbReference>
<dbReference type="InterPro" id="IPR014001">
    <property type="entry name" value="Helicase_ATP-bd"/>
</dbReference>
<dbReference type="InterPro" id="IPR005259">
    <property type="entry name" value="PriA"/>
</dbReference>
<dbReference type="InterPro" id="IPR001650">
    <property type="entry name" value="Helicase_C-like"/>
</dbReference>
<feature type="binding site" evidence="12">
    <location>
        <position position="454"/>
    </location>
    <ligand>
        <name>Zn(2+)</name>
        <dbReference type="ChEBI" id="CHEBI:29105"/>
        <label>1</label>
    </ligand>
</feature>
<dbReference type="Gene3D" id="3.40.1440.60">
    <property type="entry name" value="PriA, 3(prime) DNA-binding domain"/>
    <property type="match status" value="1"/>
</dbReference>
<proteinExistence type="inferred from homology"/>
<evidence type="ECO:0000256" key="10">
    <source>
        <dbReference type="ARBA" id="ARBA00023235"/>
    </source>
</evidence>
<dbReference type="GO" id="GO:0005524">
    <property type="term" value="F:ATP binding"/>
    <property type="evidence" value="ECO:0007669"/>
    <property type="project" value="UniProtKB-UniRule"/>
</dbReference>
<comment type="function">
    <text evidence="12">Initiates the restart of stalled replication forks, which reloads the replicative helicase on sites other than the origin of replication. Recognizes and binds to abandoned replication forks and remodels them to uncover a helicase loading site. Promotes assembly of the primosome at these replication forks.</text>
</comment>
<gene>
    <name evidence="12" type="primary">priA</name>
    <name evidence="15" type="ORF">A2788_01400</name>
</gene>
<evidence type="ECO:0000256" key="8">
    <source>
        <dbReference type="ARBA" id="ARBA00022840"/>
    </source>
</evidence>
<feature type="binding site" evidence="12">
    <location>
        <position position="463"/>
    </location>
    <ligand>
        <name>Zn(2+)</name>
        <dbReference type="ChEBI" id="CHEBI:29105"/>
        <label>2</label>
    </ligand>
</feature>
<keyword evidence="3 12" id="KW-0479">Metal-binding</keyword>
<dbReference type="Pfam" id="PF18074">
    <property type="entry name" value="PriA_C"/>
    <property type="match status" value="1"/>
</dbReference>
<evidence type="ECO:0000313" key="15">
    <source>
        <dbReference type="EMBL" id="OGC83044.1"/>
    </source>
</evidence>
<dbReference type="GO" id="GO:0043138">
    <property type="term" value="F:3'-5' DNA helicase activity"/>
    <property type="evidence" value="ECO:0007669"/>
    <property type="project" value="UniProtKB-EC"/>
</dbReference>
<dbReference type="GO" id="GO:1990077">
    <property type="term" value="C:primosome complex"/>
    <property type="evidence" value="ECO:0007669"/>
    <property type="project" value="UniProtKB-UniRule"/>
</dbReference>
<dbReference type="AlphaFoldDB" id="A0A1F4XN66"/>
<dbReference type="InterPro" id="IPR011545">
    <property type="entry name" value="DEAD/DEAH_box_helicase_dom"/>
</dbReference>
<dbReference type="GO" id="GO:0003677">
    <property type="term" value="F:DNA binding"/>
    <property type="evidence" value="ECO:0007669"/>
    <property type="project" value="UniProtKB-UniRule"/>
</dbReference>
<keyword evidence="1 12" id="KW-0639">Primosome</keyword>
<evidence type="ECO:0000259" key="14">
    <source>
        <dbReference type="PROSITE" id="PS51194"/>
    </source>
</evidence>
<keyword evidence="8 12" id="KW-0067">ATP-binding</keyword>
<dbReference type="InterPro" id="IPR040498">
    <property type="entry name" value="PriA_CRR"/>
</dbReference>
<evidence type="ECO:0000256" key="1">
    <source>
        <dbReference type="ARBA" id="ARBA00022515"/>
    </source>
</evidence>
<keyword evidence="10 12" id="KW-0413">Isomerase</keyword>
<evidence type="ECO:0000256" key="5">
    <source>
        <dbReference type="ARBA" id="ARBA00022801"/>
    </source>
</evidence>
<keyword evidence="5 12" id="KW-0378">Hydrolase</keyword>
<feature type="domain" description="Helicase C-terminal" evidence="14">
    <location>
        <begin position="481"/>
        <end position="649"/>
    </location>
</feature>
<evidence type="ECO:0000313" key="16">
    <source>
        <dbReference type="Proteomes" id="UP000177521"/>
    </source>
</evidence>
<evidence type="ECO:0000256" key="12">
    <source>
        <dbReference type="HAMAP-Rule" id="MF_00983"/>
    </source>
</evidence>
<dbReference type="SMART" id="SM00487">
    <property type="entry name" value="DEXDc"/>
    <property type="match status" value="1"/>
</dbReference>
<keyword evidence="6 12" id="KW-0347">Helicase</keyword>
<dbReference type="InterPro" id="IPR041222">
    <property type="entry name" value="PriA_3primeBD"/>
</dbReference>
<dbReference type="HAMAP" id="MF_00983">
    <property type="entry name" value="PriA"/>
    <property type="match status" value="1"/>
</dbReference>
<evidence type="ECO:0000256" key="11">
    <source>
        <dbReference type="ARBA" id="ARBA00048988"/>
    </source>
</evidence>
<keyword evidence="4 12" id="KW-0547">Nucleotide-binding</keyword>
<feature type="binding site" evidence="12">
    <location>
        <position position="500"/>
    </location>
    <ligand>
        <name>Zn(2+)</name>
        <dbReference type="ChEBI" id="CHEBI:29105"/>
        <label>1</label>
    </ligand>
</feature>
<dbReference type="GO" id="GO:0006270">
    <property type="term" value="P:DNA replication initiation"/>
    <property type="evidence" value="ECO:0007669"/>
    <property type="project" value="TreeGrafter"/>
</dbReference>
<comment type="subunit">
    <text evidence="12">Component of the replication restart primosome.</text>
</comment>
<dbReference type="Pfam" id="PF18319">
    <property type="entry name" value="Zn_ribbon_PriA"/>
    <property type="match status" value="1"/>
</dbReference>
<dbReference type="CDD" id="cd17929">
    <property type="entry name" value="DEXHc_priA"/>
    <property type="match status" value="1"/>
</dbReference>
<dbReference type="SUPFAM" id="SSF52540">
    <property type="entry name" value="P-loop containing nucleoside triphosphate hydrolases"/>
    <property type="match status" value="2"/>
</dbReference>
<evidence type="ECO:0000256" key="4">
    <source>
        <dbReference type="ARBA" id="ARBA00022741"/>
    </source>
</evidence>
<name>A0A1F4XN66_9BACT</name>
<keyword evidence="2 12" id="KW-0235">DNA replication</keyword>
<dbReference type="NCBIfam" id="TIGR00595">
    <property type="entry name" value="priA"/>
    <property type="match status" value="1"/>
</dbReference>
<dbReference type="Pfam" id="PF00271">
    <property type="entry name" value="Helicase_C"/>
    <property type="match status" value="1"/>
</dbReference>
<dbReference type="Gene3D" id="3.40.50.300">
    <property type="entry name" value="P-loop containing nucleotide triphosphate hydrolases"/>
    <property type="match status" value="2"/>
</dbReference>
<feature type="domain" description="Helicase ATP-binding" evidence="13">
    <location>
        <begin position="226"/>
        <end position="392"/>
    </location>
</feature>
<keyword evidence="7 12" id="KW-0862">Zinc</keyword>
<evidence type="ECO:0000256" key="9">
    <source>
        <dbReference type="ARBA" id="ARBA00023125"/>
    </source>
</evidence>
<dbReference type="FunFam" id="3.40.50.300:FF:000489">
    <property type="entry name" value="Primosome assembly protein PriA"/>
    <property type="match status" value="1"/>
</dbReference>
<dbReference type="InterPro" id="IPR027417">
    <property type="entry name" value="P-loop_NTPase"/>
</dbReference>
<dbReference type="PROSITE" id="PS51192">
    <property type="entry name" value="HELICASE_ATP_BIND_1"/>
    <property type="match status" value="1"/>
</dbReference>
<accession>A0A1F4XN66</accession>
<organism evidence="15 16">
    <name type="scientific">Candidatus Abawacabacteria bacterium RIFCSPHIGHO2_01_FULL_46_8</name>
    <dbReference type="NCBI Taxonomy" id="1817815"/>
    <lineage>
        <taxon>Bacteria</taxon>
        <taxon>Candidatus Abawacaibacteriota</taxon>
    </lineage>
</organism>
<dbReference type="GO" id="GO:0016887">
    <property type="term" value="F:ATP hydrolysis activity"/>
    <property type="evidence" value="ECO:0007669"/>
    <property type="project" value="RHEA"/>
</dbReference>
<dbReference type="CDD" id="cd18804">
    <property type="entry name" value="SF2_C_priA"/>
    <property type="match status" value="1"/>
</dbReference>
<dbReference type="Pfam" id="PF17764">
    <property type="entry name" value="PriA_3primeBD"/>
    <property type="match status" value="1"/>
</dbReference>
<evidence type="ECO:0000256" key="2">
    <source>
        <dbReference type="ARBA" id="ARBA00022705"/>
    </source>
</evidence>
<dbReference type="GO" id="GO:0006310">
    <property type="term" value="P:DNA recombination"/>
    <property type="evidence" value="ECO:0007669"/>
    <property type="project" value="InterPro"/>
</dbReference>
<evidence type="ECO:0000256" key="6">
    <source>
        <dbReference type="ARBA" id="ARBA00022806"/>
    </source>
</evidence>
<comment type="caution">
    <text evidence="15">The sequence shown here is derived from an EMBL/GenBank/DDBJ whole genome shotgun (WGS) entry which is preliminary data.</text>
</comment>
<dbReference type="GO" id="GO:0008270">
    <property type="term" value="F:zinc ion binding"/>
    <property type="evidence" value="ECO:0007669"/>
    <property type="project" value="UniProtKB-UniRule"/>
</dbReference>
<feature type="binding site" evidence="12">
    <location>
        <position position="490"/>
    </location>
    <ligand>
        <name>Zn(2+)</name>
        <dbReference type="ChEBI" id="CHEBI:29105"/>
        <label>2</label>
    </ligand>
</feature>
<dbReference type="PANTHER" id="PTHR30580">
    <property type="entry name" value="PRIMOSOMAL PROTEIN N"/>
    <property type="match status" value="1"/>
</dbReference>
<comment type="cofactor">
    <cofactor evidence="12">
        <name>Zn(2+)</name>
        <dbReference type="ChEBI" id="CHEBI:29105"/>
    </cofactor>
    <text evidence="12">Binds 2 zinc ions per subunit.</text>
</comment>
<dbReference type="Proteomes" id="UP000177521">
    <property type="component" value="Unassembled WGS sequence"/>
</dbReference>
<comment type="similarity">
    <text evidence="12">Belongs to the helicase family. PriA subfamily.</text>
</comment>
<feature type="binding site" evidence="12">
    <location>
        <position position="487"/>
    </location>
    <ligand>
        <name>Zn(2+)</name>
        <dbReference type="ChEBI" id="CHEBI:29105"/>
        <label>2</label>
    </ligand>
</feature>
<dbReference type="PANTHER" id="PTHR30580:SF0">
    <property type="entry name" value="PRIMOSOMAL PROTEIN N"/>
    <property type="match status" value="1"/>
</dbReference>
<sequence length="742" mass="83066">MLASVVVFDRVSLVKEQFFYLIPAALAGKLNVGSLVAVPFGAQKKKAIVVALLPQETWHTLVKHSPEANKIKLRQIDDLVEEGSFVPNYLVQLAFWLADYYHCSLFKALRSIIPQETLSGQYKELSRRIISYHLNQQQLATALESLKRSPAQKLLLTWASTNLKTNYQAEKELLVAAGANKLVLNALLAKDYLSCQAEKIARQELLAPEDKKEIRLNQAQVEAKARIINSQAKKYLLFGVTGSGKTEVYLQVAKELTQQGGQVILLVPEIALTPQLISRCRRVLGDKIAVWHSHLAAAERQEVWQKVRAGEMQVVIGSRSAIFLPTPDLKAIFIDEEHEWSYKQDQSPRYHVRDVAEKISELTGARLVLGSATPALETFYRAQQGELELLRLPDRAGKALLPRVEIIDLAQAERTEGAYFFSKRLVNALRDRLKKGEQSILFLNRRGAASAMLCQDCGKTIFCQHCDVALTLHRYWYQGKQQEQLLCHYCGSKMAVPLKCANCSSLRLISVGIGTQKICEDLQQLFPQARIVRIDSDSLAAKANPRLLFEQFKRGEADIIVGTQVIAKGWDLPKVSLIGVILADIGLHLPDFRASERVFQLLTQVAGRAGRADIPGEVIIQTLSIGNMAVEKAAAQDFEAFYALELKQRQGHSYPPFAKLVKLTYVDPDYRKARLEADILAARLREQADSLDLEVLGPAPALIPRKAGKYHFQILLKGKEFAQILPFIGKEWRIDIDPLDVG</sequence>
<comment type="catalytic activity">
    <reaction evidence="11 12">
        <text>ATP + H2O = ADP + phosphate + H(+)</text>
        <dbReference type="Rhea" id="RHEA:13065"/>
        <dbReference type="ChEBI" id="CHEBI:15377"/>
        <dbReference type="ChEBI" id="CHEBI:15378"/>
        <dbReference type="ChEBI" id="CHEBI:30616"/>
        <dbReference type="ChEBI" id="CHEBI:43474"/>
        <dbReference type="ChEBI" id="CHEBI:456216"/>
        <dbReference type="EC" id="5.6.2.4"/>
    </reaction>
</comment>
<dbReference type="EC" id="5.6.2.4" evidence="12"/>
<feature type="binding site" evidence="12">
    <location>
        <position position="466"/>
    </location>
    <ligand>
        <name>Zn(2+)</name>
        <dbReference type="ChEBI" id="CHEBI:29105"/>
        <label>2</label>
    </ligand>
</feature>
<evidence type="ECO:0000256" key="7">
    <source>
        <dbReference type="ARBA" id="ARBA00022833"/>
    </source>
</evidence>
<keyword evidence="9 12" id="KW-0238">DNA-binding</keyword>
<feature type="binding site" evidence="12">
    <location>
        <position position="457"/>
    </location>
    <ligand>
        <name>Zn(2+)</name>
        <dbReference type="ChEBI" id="CHEBI:29105"/>
        <label>1</label>
    </ligand>
</feature>
<comment type="catalytic activity">
    <reaction evidence="12">
        <text>Couples ATP hydrolysis with the unwinding of duplex DNA by translocating in the 3'-5' direction.</text>
        <dbReference type="EC" id="5.6.2.4"/>
    </reaction>
</comment>
<evidence type="ECO:0000259" key="13">
    <source>
        <dbReference type="PROSITE" id="PS51192"/>
    </source>
</evidence>
<dbReference type="EMBL" id="MEWS01000001">
    <property type="protein sequence ID" value="OGC83044.1"/>
    <property type="molecule type" value="Genomic_DNA"/>
</dbReference>
<dbReference type="GO" id="GO:0006302">
    <property type="term" value="P:double-strand break repair"/>
    <property type="evidence" value="ECO:0007669"/>
    <property type="project" value="InterPro"/>
</dbReference>
<dbReference type="PROSITE" id="PS51194">
    <property type="entry name" value="HELICASE_CTER"/>
    <property type="match status" value="1"/>
</dbReference>
<dbReference type="InterPro" id="IPR041236">
    <property type="entry name" value="PriA_C"/>
</dbReference>
<protein>
    <recommendedName>
        <fullName evidence="12">Replication restart protein PriA</fullName>
    </recommendedName>
    <alternativeName>
        <fullName evidence="12">ATP-dependent DNA helicase PriA</fullName>
        <ecNumber evidence="12">5.6.2.4</ecNumber>
    </alternativeName>
    <alternativeName>
        <fullName evidence="12">DNA 3'-5' helicase PriA</fullName>
    </alternativeName>
</protein>
<feature type="binding site" evidence="12">
    <location>
        <position position="503"/>
    </location>
    <ligand>
        <name>Zn(2+)</name>
        <dbReference type="ChEBI" id="CHEBI:29105"/>
        <label>1</label>
    </ligand>
</feature>
<dbReference type="SMART" id="SM00490">
    <property type="entry name" value="HELICc"/>
    <property type="match status" value="1"/>
</dbReference>
<reference evidence="15 16" key="1">
    <citation type="journal article" date="2016" name="Nat. Commun.">
        <title>Thousands of microbial genomes shed light on interconnected biogeochemical processes in an aquifer system.</title>
        <authorList>
            <person name="Anantharaman K."/>
            <person name="Brown C.T."/>
            <person name="Hug L.A."/>
            <person name="Sharon I."/>
            <person name="Castelle C.J."/>
            <person name="Probst A.J."/>
            <person name="Thomas B.C."/>
            <person name="Singh A."/>
            <person name="Wilkins M.J."/>
            <person name="Karaoz U."/>
            <person name="Brodie E.L."/>
            <person name="Williams K.H."/>
            <person name="Hubbard S.S."/>
            <person name="Banfield J.F."/>
        </authorList>
    </citation>
    <scope>NUCLEOTIDE SEQUENCE [LARGE SCALE GENOMIC DNA]</scope>
</reference>
<dbReference type="GO" id="GO:0006269">
    <property type="term" value="P:DNA replication, synthesis of primer"/>
    <property type="evidence" value="ECO:0007669"/>
    <property type="project" value="UniProtKB-KW"/>
</dbReference>
<dbReference type="InterPro" id="IPR042115">
    <property type="entry name" value="PriA_3primeBD_sf"/>
</dbReference>
<evidence type="ECO:0000256" key="3">
    <source>
        <dbReference type="ARBA" id="ARBA00022723"/>
    </source>
</evidence>